<comment type="subcellular location">
    <subcellularLocation>
        <location evidence="1">Plastid</location>
        <location evidence="1">Chloroplast membrane</location>
        <topology evidence="1">Multi-pass membrane protein</topology>
    </subcellularLocation>
</comment>
<evidence type="ECO:0000256" key="1">
    <source>
        <dbReference type="ARBA" id="ARBA00004508"/>
    </source>
</evidence>
<dbReference type="GO" id="GO:0000302">
    <property type="term" value="P:response to reactive oxygen species"/>
    <property type="evidence" value="ECO:0007669"/>
    <property type="project" value="EnsemblPlants"/>
</dbReference>
<dbReference type="GO" id="GO:0048366">
    <property type="term" value="P:leaf development"/>
    <property type="evidence" value="ECO:0007669"/>
    <property type="project" value="EnsemblPlants"/>
</dbReference>
<dbReference type="AlphaFoldDB" id="A0A161Y3Z9"/>
<dbReference type="KEGG" id="dcr:108193340"/>
<keyword evidence="10" id="KW-1185">Reference proteome</keyword>
<evidence type="ECO:0000313" key="10">
    <source>
        <dbReference type="Proteomes" id="UP000077755"/>
    </source>
</evidence>
<comment type="similarity">
    <text evidence="2">Belongs to the RETICULATA family.</text>
</comment>
<evidence type="ECO:0000256" key="4">
    <source>
        <dbReference type="ARBA" id="ARBA00022640"/>
    </source>
</evidence>
<gene>
    <name evidence="9" type="ORF">DCAR_0727577</name>
</gene>
<dbReference type="PANTHER" id="PTHR31038">
    <property type="entry name" value="EXPRESSED PROTEIN-RELATED"/>
    <property type="match status" value="1"/>
</dbReference>
<protein>
    <submittedName>
        <fullName evidence="9">Uncharacterized protein</fullName>
    </submittedName>
</protein>
<keyword evidence="5" id="KW-0812">Transmembrane</keyword>
<dbReference type="GO" id="GO:0009658">
    <property type="term" value="P:chloroplast organization"/>
    <property type="evidence" value="ECO:0007669"/>
    <property type="project" value="EnsemblPlants"/>
</dbReference>
<dbReference type="PANTHER" id="PTHR31038:SF18">
    <property type="entry name" value="PROTEIN RETICULATA-RELATED 1, CHLOROPLASTIC"/>
    <property type="match status" value="1"/>
</dbReference>
<evidence type="ECO:0000256" key="6">
    <source>
        <dbReference type="ARBA" id="ARBA00022946"/>
    </source>
</evidence>
<proteinExistence type="inferred from homology"/>
<accession>A0A161Y3Z9</accession>
<dbReference type="GO" id="GO:0009648">
    <property type="term" value="P:photoperiodism"/>
    <property type="evidence" value="ECO:0007669"/>
    <property type="project" value="EnsemblPlants"/>
</dbReference>
<evidence type="ECO:0000256" key="2">
    <source>
        <dbReference type="ARBA" id="ARBA00010793"/>
    </source>
</evidence>
<evidence type="ECO:0000256" key="7">
    <source>
        <dbReference type="ARBA" id="ARBA00022989"/>
    </source>
</evidence>
<dbReference type="Proteomes" id="UP000077755">
    <property type="component" value="Chromosome 7"/>
</dbReference>
<keyword evidence="7" id="KW-1133">Transmembrane helix</keyword>
<evidence type="ECO:0000256" key="5">
    <source>
        <dbReference type="ARBA" id="ARBA00022692"/>
    </source>
</evidence>
<dbReference type="Pfam" id="PF11891">
    <property type="entry name" value="RETICULATA-like"/>
    <property type="match status" value="1"/>
</dbReference>
<keyword evidence="4" id="KW-0934">Plastid</keyword>
<name>A0A161Y3Z9_DAUCS</name>
<dbReference type="GO" id="GO:0009706">
    <property type="term" value="C:chloroplast inner membrane"/>
    <property type="evidence" value="ECO:0007669"/>
    <property type="project" value="TreeGrafter"/>
</dbReference>
<keyword evidence="8" id="KW-0472">Membrane</keyword>
<organism evidence="9 10">
    <name type="scientific">Daucus carota subsp. sativus</name>
    <name type="common">Carrot</name>
    <dbReference type="NCBI Taxonomy" id="79200"/>
    <lineage>
        <taxon>Eukaryota</taxon>
        <taxon>Viridiplantae</taxon>
        <taxon>Streptophyta</taxon>
        <taxon>Embryophyta</taxon>
        <taxon>Tracheophyta</taxon>
        <taxon>Spermatophyta</taxon>
        <taxon>Magnoliopsida</taxon>
        <taxon>eudicotyledons</taxon>
        <taxon>Gunneridae</taxon>
        <taxon>Pentapetalae</taxon>
        <taxon>asterids</taxon>
        <taxon>campanulids</taxon>
        <taxon>Apiales</taxon>
        <taxon>Apiaceae</taxon>
        <taxon>Apioideae</taxon>
        <taxon>Scandiceae</taxon>
        <taxon>Daucinae</taxon>
        <taxon>Daucus</taxon>
        <taxon>Daucus sect. Daucus</taxon>
    </lineage>
</organism>
<dbReference type="Gramene" id="KZM86919">
    <property type="protein sequence ID" value="KZM86919"/>
    <property type="gene ID" value="DCAR_024053"/>
</dbReference>
<keyword evidence="3" id="KW-0150">Chloroplast</keyword>
<dbReference type="InterPro" id="IPR021825">
    <property type="entry name" value="RETICULATA-related"/>
</dbReference>
<dbReference type="OrthoDB" id="205639at2759"/>
<sequence length="411" mass="44374">MAVYSSRIAAAHSVNLRNELVCPAKKLFYFRVSNVRNLRVGDGLRVRGLANSEGGGFESIGAVDKVVEDSESLNGRNGVRVLDESDYKPNVDNGSGDGGDDAGNGKALGGGGDGEGGDPEEKEFGPLLNFTQVMREIEARGAKLPSDMLEAAKTVGIRKVLLDRYLDLQGSAWPLGFAMRSCGMLRNRMLADPTFLFKIGTEIVIDTCCATFAEVQSRGKDFWAEFELYTADMLVGVVVNVALVGMLAPYARIGRLSTSQGLLGRMQHAYAALPSSVFEAERPGCSFTVKQRIGTYFYKGIMYGFVGFGCGIIGQGIANLIMTAKRNVKKSEADIPVPPLIKSAALWGVFLGFSSNTRYQIINGLERLVEASPMAKQVPPVALAFTVGVRFANNVYGGMQFVDWARWSGVQ</sequence>
<dbReference type="EMBL" id="CP093349">
    <property type="protein sequence ID" value="WOH08140.1"/>
    <property type="molecule type" value="Genomic_DNA"/>
</dbReference>
<evidence type="ECO:0000256" key="8">
    <source>
        <dbReference type="ARBA" id="ARBA00023136"/>
    </source>
</evidence>
<reference evidence="9" key="2">
    <citation type="submission" date="2022-03" db="EMBL/GenBank/DDBJ databases">
        <title>Draft title - Genomic analysis of global carrot germplasm unveils the trajectory of domestication and the origin of high carotenoid orange carrot.</title>
        <authorList>
            <person name="Iorizzo M."/>
            <person name="Ellison S."/>
            <person name="Senalik D."/>
            <person name="Macko-Podgorni A."/>
            <person name="Grzebelus D."/>
            <person name="Bostan H."/>
            <person name="Rolling W."/>
            <person name="Curaba J."/>
            <person name="Simon P."/>
        </authorList>
    </citation>
    <scope>NUCLEOTIDE SEQUENCE</scope>
    <source>
        <tissue evidence="9">Leaf</tissue>
    </source>
</reference>
<reference evidence="9" key="1">
    <citation type="journal article" date="2016" name="Nat. Genet.">
        <title>A high-quality carrot genome assembly provides new insights into carotenoid accumulation and asterid genome evolution.</title>
        <authorList>
            <person name="Iorizzo M."/>
            <person name="Ellison S."/>
            <person name="Senalik D."/>
            <person name="Zeng P."/>
            <person name="Satapoomin P."/>
            <person name="Huang J."/>
            <person name="Bowman M."/>
            <person name="Iovene M."/>
            <person name="Sanseverino W."/>
            <person name="Cavagnaro P."/>
            <person name="Yildiz M."/>
            <person name="Macko-Podgorni A."/>
            <person name="Moranska E."/>
            <person name="Grzebelus E."/>
            <person name="Grzebelus D."/>
            <person name="Ashrafi H."/>
            <person name="Zheng Z."/>
            <person name="Cheng S."/>
            <person name="Spooner D."/>
            <person name="Van Deynze A."/>
            <person name="Simon P."/>
        </authorList>
    </citation>
    <scope>NUCLEOTIDE SEQUENCE</scope>
    <source>
        <tissue evidence="9">Leaf</tissue>
    </source>
</reference>
<evidence type="ECO:0000313" key="9">
    <source>
        <dbReference type="EMBL" id="WOH08140.1"/>
    </source>
</evidence>
<dbReference type="OMA" id="GAAMKSC"/>
<evidence type="ECO:0000256" key="3">
    <source>
        <dbReference type="ARBA" id="ARBA00022528"/>
    </source>
</evidence>
<keyword evidence="6" id="KW-0809">Transit peptide</keyword>